<reference evidence="1" key="1">
    <citation type="submission" date="2021-01" db="EMBL/GenBank/DDBJ databases">
        <authorList>
            <consortium name="Genoscope - CEA"/>
            <person name="William W."/>
        </authorList>
    </citation>
    <scope>NUCLEOTIDE SEQUENCE</scope>
</reference>
<protein>
    <submittedName>
        <fullName evidence="1">Uncharacterized protein</fullName>
    </submittedName>
</protein>
<gene>
    <name evidence="1" type="ORF">PSON_ATCC_30995.1.T1170192</name>
</gene>
<accession>A0A8S1QUE8</accession>
<sequence length="196" mass="22738">MGYSKQGQINVTIIQRMKSGGGFYDLEGNQKKIGKWIESDKFFQAIKQVTYTGEYNINCMKVGRWDIMFTKSINQPYQQIIRSGGGSYDQEGNQKKIGKWIEQDKFFQAIKQVIYTGEYNINGMKVGKWDIQFQRLFGDKYEQINIQQFACLYVLVVVDLMIKKEIRIKLESGSTQMKSSKQEMKSLMLVSTIPMV</sequence>
<name>A0A8S1QUE8_9CILI</name>
<evidence type="ECO:0000313" key="1">
    <source>
        <dbReference type="EMBL" id="CAD8118555.1"/>
    </source>
</evidence>
<keyword evidence="2" id="KW-1185">Reference proteome</keyword>
<dbReference type="Proteomes" id="UP000692954">
    <property type="component" value="Unassembled WGS sequence"/>
</dbReference>
<organism evidence="1 2">
    <name type="scientific">Paramecium sonneborni</name>
    <dbReference type="NCBI Taxonomy" id="65129"/>
    <lineage>
        <taxon>Eukaryota</taxon>
        <taxon>Sar</taxon>
        <taxon>Alveolata</taxon>
        <taxon>Ciliophora</taxon>
        <taxon>Intramacronucleata</taxon>
        <taxon>Oligohymenophorea</taxon>
        <taxon>Peniculida</taxon>
        <taxon>Parameciidae</taxon>
        <taxon>Paramecium</taxon>
    </lineage>
</organism>
<evidence type="ECO:0000313" key="2">
    <source>
        <dbReference type="Proteomes" id="UP000692954"/>
    </source>
</evidence>
<proteinExistence type="predicted"/>
<dbReference type="PANTHER" id="PTHR33706">
    <property type="entry name" value="MORN VARIANT REPEAT PROTEIN"/>
    <property type="match status" value="1"/>
</dbReference>
<comment type="caution">
    <text evidence="1">The sequence shown here is derived from an EMBL/GenBank/DDBJ whole genome shotgun (WGS) entry which is preliminary data.</text>
</comment>
<dbReference type="EMBL" id="CAJJDN010000117">
    <property type="protein sequence ID" value="CAD8118555.1"/>
    <property type="molecule type" value="Genomic_DNA"/>
</dbReference>
<dbReference type="PANTHER" id="PTHR33706:SF1">
    <property type="entry name" value="TPR REPEAT PROTEIN"/>
    <property type="match status" value="1"/>
</dbReference>
<dbReference type="OrthoDB" id="320641at2759"/>
<dbReference type="AlphaFoldDB" id="A0A8S1QUE8"/>